<dbReference type="Gene3D" id="3.40.630.30">
    <property type="match status" value="1"/>
</dbReference>
<keyword evidence="3" id="KW-1185">Reference proteome</keyword>
<dbReference type="EMBL" id="FQVH01000001">
    <property type="protein sequence ID" value="SHE36419.1"/>
    <property type="molecule type" value="Genomic_DNA"/>
</dbReference>
<proteinExistence type="predicted"/>
<gene>
    <name evidence="2" type="ORF">SAMN02746089_00144</name>
</gene>
<dbReference type="InterPro" id="IPR000182">
    <property type="entry name" value="GNAT_dom"/>
</dbReference>
<dbReference type="GO" id="GO:0016747">
    <property type="term" value="F:acyltransferase activity, transferring groups other than amino-acyl groups"/>
    <property type="evidence" value="ECO:0007669"/>
    <property type="project" value="InterPro"/>
</dbReference>
<dbReference type="InterPro" id="IPR016181">
    <property type="entry name" value="Acyl_CoA_acyltransferase"/>
</dbReference>
<evidence type="ECO:0000259" key="1">
    <source>
        <dbReference type="PROSITE" id="PS51186"/>
    </source>
</evidence>
<dbReference type="Pfam" id="PF00583">
    <property type="entry name" value="Acetyltransf_1"/>
    <property type="match status" value="1"/>
</dbReference>
<dbReference type="SUPFAM" id="SSF55729">
    <property type="entry name" value="Acyl-CoA N-acyltransferases (Nat)"/>
    <property type="match status" value="1"/>
</dbReference>
<dbReference type="OrthoDB" id="581534at2"/>
<dbReference type="CDD" id="cd04301">
    <property type="entry name" value="NAT_SF"/>
    <property type="match status" value="1"/>
</dbReference>
<feature type="domain" description="N-acetyltransferase" evidence="1">
    <location>
        <begin position="32"/>
        <end position="182"/>
    </location>
</feature>
<reference evidence="2 3" key="1">
    <citation type="submission" date="2016-11" db="EMBL/GenBank/DDBJ databases">
        <authorList>
            <person name="Jaros S."/>
            <person name="Januszkiewicz K."/>
            <person name="Wedrychowicz H."/>
        </authorList>
    </citation>
    <scope>NUCLEOTIDE SEQUENCE [LARGE SCALE GENOMIC DNA]</scope>
    <source>
        <strain evidence="2 3">DSM 17918</strain>
    </source>
</reference>
<evidence type="ECO:0000313" key="2">
    <source>
        <dbReference type="EMBL" id="SHE36419.1"/>
    </source>
</evidence>
<dbReference type="STRING" id="1121256.SAMN02746089_00144"/>
<dbReference type="PROSITE" id="PS51186">
    <property type="entry name" value="GNAT"/>
    <property type="match status" value="1"/>
</dbReference>
<sequence length="185" mass="21185">MENMDLYGKSPQLVMERKTLADLPQIKLPTGYSLRHFRAGDEAAWENIINDSFKMESNFKKMMADDESFKPERVLFICFDDIPVATASAWHRPKFGNDVGYLHMVGVLSTHTGKGLGLQVSLAALHRMASEGKISAVLETDDFRIPAIKTYLKLGFKPVIVHENQVQRWENIFKIIDKKWMAWLI</sequence>
<dbReference type="Proteomes" id="UP000184088">
    <property type="component" value="Unassembled WGS sequence"/>
</dbReference>
<dbReference type="RefSeq" id="WP_073341167.1">
    <property type="nucleotide sequence ID" value="NZ_FQVH01000001.1"/>
</dbReference>
<protein>
    <submittedName>
        <fullName evidence="2">Mycothiol synthase</fullName>
    </submittedName>
</protein>
<organism evidence="2 3">
    <name type="scientific">Caldanaerobius fijiensis DSM 17918</name>
    <dbReference type="NCBI Taxonomy" id="1121256"/>
    <lineage>
        <taxon>Bacteria</taxon>
        <taxon>Bacillati</taxon>
        <taxon>Bacillota</taxon>
        <taxon>Clostridia</taxon>
        <taxon>Thermoanaerobacterales</taxon>
        <taxon>Thermoanaerobacteraceae</taxon>
        <taxon>Caldanaerobius</taxon>
    </lineage>
</organism>
<evidence type="ECO:0000313" key="3">
    <source>
        <dbReference type="Proteomes" id="UP000184088"/>
    </source>
</evidence>
<dbReference type="AlphaFoldDB" id="A0A1M4SW52"/>
<accession>A0A1M4SW52</accession>
<name>A0A1M4SW52_9THEO</name>